<keyword evidence="3" id="KW-0862">Zinc</keyword>
<gene>
    <name evidence="6" type="ORF">OKW52_12310</name>
</gene>
<feature type="domain" description="CENP-V/GFA" evidence="5">
    <location>
        <begin position="6"/>
        <end position="141"/>
    </location>
</feature>
<keyword evidence="2" id="KW-0479">Metal-binding</keyword>
<accession>A0ABT3GZR1</accession>
<evidence type="ECO:0000256" key="1">
    <source>
        <dbReference type="ARBA" id="ARBA00005495"/>
    </source>
</evidence>
<protein>
    <submittedName>
        <fullName evidence="6">GFA family protein</fullName>
    </submittedName>
</protein>
<sequence>MSGLPLSGSCHCGAVRFRVTSHTPVPYQLCYCSVCRKTTGGGGYAINLAARADSLVVENRETLAIYRATITEDGETRHSTAERHFCSRCGSHLWLYDPTWPDLIHPLASALDTPLPPAPALTHLMLDAKPDWVPVNAGPQDAEFPRYPDTSIEDWHTSHGLWVV</sequence>
<evidence type="ECO:0000256" key="2">
    <source>
        <dbReference type="ARBA" id="ARBA00022723"/>
    </source>
</evidence>
<keyword evidence="7" id="KW-1185">Reference proteome</keyword>
<dbReference type="PANTHER" id="PTHR33337:SF44">
    <property type="entry name" value="DUF636 DOMAIN PROTEIN (AFU_ORTHOLOGUE AFUA_1G09754)"/>
    <property type="match status" value="1"/>
</dbReference>
<name>A0ABT3GZR1_9RHOB</name>
<evidence type="ECO:0000313" key="6">
    <source>
        <dbReference type="EMBL" id="MCW1933017.1"/>
    </source>
</evidence>
<dbReference type="Pfam" id="PF04828">
    <property type="entry name" value="GFA"/>
    <property type="match status" value="1"/>
</dbReference>
<proteinExistence type="inferred from homology"/>
<dbReference type="Gene3D" id="3.90.1590.10">
    <property type="entry name" value="glutathione-dependent formaldehyde- activating enzyme (gfa)"/>
    <property type="match status" value="1"/>
</dbReference>
<dbReference type="Proteomes" id="UP001208938">
    <property type="component" value="Unassembled WGS sequence"/>
</dbReference>
<evidence type="ECO:0000256" key="4">
    <source>
        <dbReference type="ARBA" id="ARBA00023239"/>
    </source>
</evidence>
<evidence type="ECO:0000313" key="7">
    <source>
        <dbReference type="Proteomes" id="UP001208938"/>
    </source>
</evidence>
<comment type="similarity">
    <text evidence="1">Belongs to the Gfa family.</text>
</comment>
<dbReference type="PANTHER" id="PTHR33337">
    <property type="entry name" value="GFA DOMAIN-CONTAINING PROTEIN"/>
    <property type="match status" value="1"/>
</dbReference>
<comment type="caution">
    <text evidence="6">The sequence shown here is derived from an EMBL/GenBank/DDBJ whole genome shotgun (WGS) entry which is preliminary data.</text>
</comment>
<reference evidence="6 7" key="1">
    <citation type="submission" date="2022-10" db="EMBL/GenBank/DDBJ databases">
        <title>Pararhodobacter sp. nov., isolated from marine algae.</title>
        <authorList>
            <person name="Choi B.J."/>
            <person name="Kim J.M."/>
            <person name="Lee J.K."/>
            <person name="Choi D.G."/>
            <person name="Jeon C.O."/>
        </authorList>
    </citation>
    <scope>NUCLEOTIDE SEQUENCE [LARGE SCALE GENOMIC DNA]</scope>
    <source>
        <strain evidence="6 7">ZQ420</strain>
    </source>
</reference>
<dbReference type="PROSITE" id="PS51891">
    <property type="entry name" value="CENP_V_GFA"/>
    <property type="match status" value="1"/>
</dbReference>
<organism evidence="6 7">
    <name type="scientific">Pararhodobacter zhoushanensis</name>
    <dbReference type="NCBI Taxonomy" id="2479545"/>
    <lineage>
        <taxon>Bacteria</taxon>
        <taxon>Pseudomonadati</taxon>
        <taxon>Pseudomonadota</taxon>
        <taxon>Alphaproteobacteria</taxon>
        <taxon>Rhodobacterales</taxon>
        <taxon>Paracoccaceae</taxon>
        <taxon>Pararhodobacter</taxon>
    </lineage>
</organism>
<evidence type="ECO:0000259" key="5">
    <source>
        <dbReference type="PROSITE" id="PS51891"/>
    </source>
</evidence>
<dbReference type="RefSeq" id="WP_264505968.1">
    <property type="nucleotide sequence ID" value="NZ_JAPDFL010000001.1"/>
</dbReference>
<dbReference type="InterPro" id="IPR011057">
    <property type="entry name" value="Mss4-like_sf"/>
</dbReference>
<dbReference type="SUPFAM" id="SSF51316">
    <property type="entry name" value="Mss4-like"/>
    <property type="match status" value="1"/>
</dbReference>
<dbReference type="EMBL" id="JAPDFL010000001">
    <property type="protein sequence ID" value="MCW1933017.1"/>
    <property type="molecule type" value="Genomic_DNA"/>
</dbReference>
<keyword evidence="4" id="KW-0456">Lyase</keyword>
<evidence type="ECO:0000256" key="3">
    <source>
        <dbReference type="ARBA" id="ARBA00022833"/>
    </source>
</evidence>
<dbReference type="InterPro" id="IPR006913">
    <property type="entry name" value="CENP-V/GFA"/>
</dbReference>